<keyword evidence="3 6" id="KW-0812">Transmembrane</keyword>
<accession>A0A4P6F7U9</accession>
<dbReference type="CDD" id="cd06662">
    <property type="entry name" value="SURF1"/>
    <property type="match status" value="1"/>
</dbReference>
<evidence type="ECO:0000313" key="8">
    <source>
        <dbReference type="EMBL" id="QAY71804.1"/>
    </source>
</evidence>
<name>A0A4P6F7U9_9MICO</name>
<dbReference type="Proteomes" id="UP000292118">
    <property type="component" value="Chromosome"/>
</dbReference>
<proteinExistence type="inferred from homology"/>
<gene>
    <name evidence="8" type="ORF">ET471_08945</name>
</gene>
<feature type="region of interest" description="Disordered" evidence="7">
    <location>
        <begin position="258"/>
        <end position="283"/>
    </location>
</feature>
<evidence type="ECO:0000313" key="9">
    <source>
        <dbReference type="Proteomes" id="UP000292118"/>
    </source>
</evidence>
<comment type="caution">
    <text evidence="6">Lacks conserved residue(s) required for the propagation of feature annotation.</text>
</comment>
<dbReference type="KEGG" id="xya:ET471_08945"/>
<evidence type="ECO:0000256" key="1">
    <source>
        <dbReference type="ARBA" id="ARBA00004370"/>
    </source>
</evidence>
<comment type="similarity">
    <text evidence="2 6">Belongs to the SURF1 family.</text>
</comment>
<dbReference type="AlphaFoldDB" id="A0A4P6F7U9"/>
<keyword evidence="9" id="KW-1185">Reference proteome</keyword>
<sequence length="283" mass="28608">MLVALLVALAVAAGCVQLGIWQWHRATERAAAAARVAEADAASSGPVGLGTLVAPQAPMPGDDVGRAVWVTGTFDDDAQLLVAGRALDGAVGYLVLTPLRVTDDGTGGASWAGLSGAPVLPVVRGWVASPDDAPGLAAPHGEVRVTGWVQAGESVSGEVAPANPGGPPLTHDIATSALVNDWGGPIWDGYLVLTASDPAQVDAASGGPALVPRPQVEGGSGLNLQSLFYALEWTIFAVFALAFYVRLARDEVRSERAVLAAGAAGGPRPRRRGDDPGIAGLPG</sequence>
<evidence type="ECO:0000256" key="2">
    <source>
        <dbReference type="ARBA" id="ARBA00007165"/>
    </source>
</evidence>
<dbReference type="PROSITE" id="PS50895">
    <property type="entry name" value="SURF1"/>
    <property type="match status" value="1"/>
</dbReference>
<organism evidence="8 9">
    <name type="scientific">Xylanimonas protaetiae</name>
    <dbReference type="NCBI Taxonomy" id="2509457"/>
    <lineage>
        <taxon>Bacteria</taxon>
        <taxon>Bacillati</taxon>
        <taxon>Actinomycetota</taxon>
        <taxon>Actinomycetes</taxon>
        <taxon>Micrococcales</taxon>
        <taxon>Promicromonosporaceae</taxon>
        <taxon>Xylanimonas</taxon>
    </lineage>
</organism>
<evidence type="ECO:0000256" key="4">
    <source>
        <dbReference type="ARBA" id="ARBA00022989"/>
    </source>
</evidence>
<feature type="transmembrane region" description="Helical" evidence="6">
    <location>
        <begin position="227"/>
        <end position="247"/>
    </location>
</feature>
<reference evidence="8 9" key="1">
    <citation type="submission" date="2019-01" db="EMBL/GenBank/DDBJ databases">
        <title>Genome sequencing of strain FW10M-9.</title>
        <authorList>
            <person name="Heo J."/>
            <person name="Kim S.-J."/>
            <person name="Kim J.-S."/>
            <person name="Hong S.-B."/>
            <person name="Kwon S.-W."/>
        </authorList>
    </citation>
    <scope>NUCLEOTIDE SEQUENCE [LARGE SCALE GENOMIC DNA]</scope>
    <source>
        <strain evidence="8 9">FW10M-9</strain>
    </source>
</reference>
<protein>
    <recommendedName>
        <fullName evidence="6">SURF1-like protein</fullName>
    </recommendedName>
</protein>
<keyword evidence="5 6" id="KW-0472">Membrane</keyword>
<dbReference type="EMBL" id="CP035493">
    <property type="protein sequence ID" value="QAY71804.1"/>
    <property type="molecule type" value="Genomic_DNA"/>
</dbReference>
<comment type="subcellular location">
    <subcellularLocation>
        <location evidence="6">Cell membrane</location>
        <topology evidence="6">Multi-pass membrane protein</topology>
    </subcellularLocation>
    <subcellularLocation>
        <location evidence="1">Membrane</location>
    </subcellularLocation>
</comment>
<keyword evidence="6" id="KW-1003">Cell membrane</keyword>
<dbReference type="PANTHER" id="PTHR23427:SF2">
    <property type="entry name" value="SURFEIT LOCUS PROTEIN 1"/>
    <property type="match status" value="1"/>
</dbReference>
<dbReference type="Pfam" id="PF02104">
    <property type="entry name" value="SURF1"/>
    <property type="match status" value="1"/>
</dbReference>
<evidence type="ECO:0000256" key="3">
    <source>
        <dbReference type="ARBA" id="ARBA00022692"/>
    </source>
</evidence>
<dbReference type="InterPro" id="IPR002994">
    <property type="entry name" value="Surf1/Shy1"/>
</dbReference>
<dbReference type="OrthoDB" id="3266379at2"/>
<evidence type="ECO:0000256" key="7">
    <source>
        <dbReference type="SAM" id="MobiDB-lite"/>
    </source>
</evidence>
<evidence type="ECO:0000256" key="6">
    <source>
        <dbReference type="RuleBase" id="RU363076"/>
    </source>
</evidence>
<evidence type="ECO:0000256" key="5">
    <source>
        <dbReference type="ARBA" id="ARBA00023136"/>
    </source>
</evidence>
<dbReference type="InterPro" id="IPR045214">
    <property type="entry name" value="Surf1/Surf4"/>
</dbReference>
<dbReference type="PANTHER" id="PTHR23427">
    <property type="entry name" value="SURFEIT LOCUS PROTEIN"/>
    <property type="match status" value="1"/>
</dbReference>
<keyword evidence="4 6" id="KW-1133">Transmembrane helix</keyword>
<dbReference type="GO" id="GO:0005886">
    <property type="term" value="C:plasma membrane"/>
    <property type="evidence" value="ECO:0007669"/>
    <property type="project" value="UniProtKB-SubCell"/>
</dbReference>